<dbReference type="Proteomes" id="UP001501196">
    <property type="component" value="Unassembled WGS sequence"/>
</dbReference>
<keyword evidence="2" id="KW-1185">Reference proteome</keyword>
<accession>A0ABN2UQB3</accession>
<dbReference type="RefSeq" id="WP_344375306.1">
    <property type="nucleotide sequence ID" value="NZ_BAAAPW010000004.1"/>
</dbReference>
<sequence length="197" mass="21508">MRWDRLFDDLESQLDRDRRDEERALALESERLRVGRLGLRERIAAMGGPESGAVRLELVDDTSLQLRPTAFGRDWIGGVPTGGAPGAQCVVPVPAIAGVVAGRRQVEASLAPPPTPPAALVERIGMAFALRDLGRRRAVVEVRTLSGRLHGTIDRVAADHLDLALHEPGVPRREREVRGYRLVPFARIVVVTAMPPA</sequence>
<evidence type="ECO:0000313" key="1">
    <source>
        <dbReference type="EMBL" id="GAA2040503.1"/>
    </source>
</evidence>
<name>A0ABN2UQB3_9MICO</name>
<protein>
    <submittedName>
        <fullName evidence="1">Uncharacterized protein</fullName>
    </submittedName>
</protein>
<evidence type="ECO:0000313" key="2">
    <source>
        <dbReference type="Proteomes" id="UP001501196"/>
    </source>
</evidence>
<proteinExistence type="predicted"/>
<dbReference type="EMBL" id="BAAAPW010000004">
    <property type="protein sequence ID" value="GAA2040503.1"/>
    <property type="molecule type" value="Genomic_DNA"/>
</dbReference>
<organism evidence="1 2">
    <name type="scientific">Agromyces tropicus</name>
    <dbReference type="NCBI Taxonomy" id="555371"/>
    <lineage>
        <taxon>Bacteria</taxon>
        <taxon>Bacillati</taxon>
        <taxon>Actinomycetota</taxon>
        <taxon>Actinomycetes</taxon>
        <taxon>Micrococcales</taxon>
        <taxon>Microbacteriaceae</taxon>
        <taxon>Agromyces</taxon>
    </lineage>
</organism>
<reference evidence="1 2" key="1">
    <citation type="journal article" date="2019" name="Int. J. Syst. Evol. Microbiol.">
        <title>The Global Catalogue of Microorganisms (GCM) 10K type strain sequencing project: providing services to taxonomists for standard genome sequencing and annotation.</title>
        <authorList>
            <consortium name="The Broad Institute Genomics Platform"/>
            <consortium name="The Broad Institute Genome Sequencing Center for Infectious Disease"/>
            <person name="Wu L."/>
            <person name="Ma J."/>
        </authorList>
    </citation>
    <scope>NUCLEOTIDE SEQUENCE [LARGE SCALE GENOMIC DNA]</scope>
    <source>
        <strain evidence="1 2">JCM 15672</strain>
    </source>
</reference>
<gene>
    <name evidence="1" type="ORF">GCM10009819_27540</name>
</gene>
<comment type="caution">
    <text evidence="1">The sequence shown here is derived from an EMBL/GenBank/DDBJ whole genome shotgun (WGS) entry which is preliminary data.</text>
</comment>